<comment type="caution">
    <text evidence="1">The sequence shown here is derived from an EMBL/GenBank/DDBJ whole genome shotgun (WGS) entry which is preliminary data.</text>
</comment>
<proteinExistence type="predicted"/>
<dbReference type="AlphaFoldDB" id="A0A1F8BHT5"/>
<organism evidence="1 2">
    <name type="scientific">Candidatus Woesebacteria bacterium RIFCSPLOWO2_01_FULL_39_21</name>
    <dbReference type="NCBI Taxonomy" id="1802519"/>
    <lineage>
        <taxon>Bacteria</taxon>
        <taxon>Candidatus Woeseibacteriota</taxon>
    </lineage>
</organism>
<sequence length="73" mass="8502">MSERLSALKSYLDVVLRHHRLSMSSPQGAVDDELLAAQLRQAERDALQVGYSQEELQLYKIRRIEQLEEERFG</sequence>
<name>A0A1F8BHT5_9BACT</name>
<evidence type="ECO:0000313" key="1">
    <source>
        <dbReference type="EMBL" id="OGM63624.1"/>
    </source>
</evidence>
<accession>A0A1F8BHT5</accession>
<protein>
    <submittedName>
        <fullName evidence="1">Uncharacterized protein</fullName>
    </submittedName>
</protein>
<dbReference type="STRING" id="1802519.A2961_00315"/>
<evidence type="ECO:0000313" key="2">
    <source>
        <dbReference type="Proteomes" id="UP000177082"/>
    </source>
</evidence>
<dbReference type="EMBL" id="MGHF01000012">
    <property type="protein sequence ID" value="OGM63624.1"/>
    <property type="molecule type" value="Genomic_DNA"/>
</dbReference>
<dbReference type="Proteomes" id="UP000177082">
    <property type="component" value="Unassembled WGS sequence"/>
</dbReference>
<reference evidence="1 2" key="1">
    <citation type="journal article" date="2016" name="Nat. Commun.">
        <title>Thousands of microbial genomes shed light on interconnected biogeochemical processes in an aquifer system.</title>
        <authorList>
            <person name="Anantharaman K."/>
            <person name="Brown C.T."/>
            <person name="Hug L.A."/>
            <person name="Sharon I."/>
            <person name="Castelle C.J."/>
            <person name="Probst A.J."/>
            <person name="Thomas B.C."/>
            <person name="Singh A."/>
            <person name="Wilkins M.J."/>
            <person name="Karaoz U."/>
            <person name="Brodie E.L."/>
            <person name="Williams K.H."/>
            <person name="Hubbard S.S."/>
            <person name="Banfield J.F."/>
        </authorList>
    </citation>
    <scope>NUCLEOTIDE SEQUENCE [LARGE SCALE GENOMIC DNA]</scope>
</reference>
<gene>
    <name evidence="1" type="ORF">A2961_00315</name>
</gene>